<accession>A0A6B0XXZ6</accession>
<dbReference type="AlphaFoldDB" id="A0A6B0XXZ6"/>
<organism evidence="1">
    <name type="scientific">Boseongicola sp. SB0664_bin_43</name>
    <dbReference type="NCBI Taxonomy" id="2604844"/>
    <lineage>
        <taxon>Bacteria</taxon>
        <taxon>Pseudomonadati</taxon>
        <taxon>Pseudomonadota</taxon>
        <taxon>Alphaproteobacteria</taxon>
        <taxon>Rhodobacterales</taxon>
        <taxon>Paracoccaceae</taxon>
        <taxon>Boseongicola</taxon>
    </lineage>
</organism>
<dbReference type="EMBL" id="VXRY01000009">
    <property type="protein sequence ID" value="MXY32532.1"/>
    <property type="molecule type" value="Genomic_DNA"/>
</dbReference>
<reference evidence="1" key="1">
    <citation type="submission" date="2019-09" db="EMBL/GenBank/DDBJ databases">
        <title>Characterisation of the sponge microbiome using genome-centric metagenomics.</title>
        <authorList>
            <person name="Engelberts J.P."/>
            <person name="Robbins S.J."/>
            <person name="De Goeij J.M."/>
            <person name="Aranda M."/>
            <person name="Bell S.C."/>
            <person name="Webster N.S."/>
        </authorList>
    </citation>
    <scope>NUCLEOTIDE SEQUENCE</scope>
    <source>
        <strain evidence="1">SB0664_bin_43</strain>
    </source>
</reference>
<gene>
    <name evidence="1" type="ORF">F4Y60_00260</name>
</gene>
<comment type="caution">
    <text evidence="1">The sequence shown here is derived from an EMBL/GenBank/DDBJ whole genome shotgun (WGS) entry which is preliminary data.</text>
</comment>
<proteinExistence type="predicted"/>
<sequence>MLTALAGFVILGDMISGPGAAAIAFGFVGVLL</sequence>
<feature type="non-terminal residue" evidence="1">
    <location>
        <position position="32"/>
    </location>
</feature>
<evidence type="ECO:0000313" key="1">
    <source>
        <dbReference type="EMBL" id="MXY32532.1"/>
    </source>
</evidence>
<protein>
    <submittedName>
        <fullName evidence="1">EamA/RhaT family transporter</fullName>
    </submittedName>
</protein>
<name>A0A6B0XXZ6_9RHOB</name>